<keyword evidence="1" id="KW-1133">Transmembrane helix</keyword>
<proteinExistence type="predicted"/>
<dbReference type="EMBL" id="JACHFD010000049">
    <property type="protein sequence ID" value="MBB5353935.1"/>
    <property type="molecule type" value="Genomic_DNA"/>
</dbReference>
<protein>
    <submittedName>
        <fullName evidence="2">Uncharacterized protein</fullName>
    </submittedName>
</protein>
<keyword evidence="3" id="KW-1185">Reference proteome</keyword>
<dbReference type="RefSeq" id="WP_184022443.1">
    <property type="nucleotide sequence ID" value="NZ_JACHFD010000049.1"/>
</dbReference>
<keyword evidence="1" id="KW-0812">Transmembrane</keyword>
<organism evidence="2 3">
    <name type="scientific">Haloferula luteola</name>
    <dbReference type="NCBI Taxonomy" id="595692"/>
    <lineage>
        <taxon>Bacteria</taxon>
        <taxon>Pseudomonadati</taxon>
        <taxon>Verrucomicrobiota</taxon>
        <taxon>Verrucomicrobiia</taxon>
        <taxon>Verrucomicrobiales</taxon>
        <taxon>Verrucomicrobiaceae</taxon>
        <taxon>Haloferula</taxon>
    </lineage>
</organism>
<comment type="caution">
    <text evidence="2">The sequence shown here is derived from an EMBL/GenBank/DDBJ whole genome shotgun (WGS) entry which is preliminary data.</text>
</comment>
<dbReference type="AlphaFoldDB" id="A0A840V7D9"/>
<reference evidence="2 3" key="1">
    <citation type="submission" date="2020-08" db="EMBL/GenBank/DDBJ databases">
        <title>Genomic Encyclopedia of Type Strains, Phase IV (KMG-IV): sequencing the most valuable type-strain genomes for metagenomic binning, comparative biology and taxonomic classification.</title>
        <authorList>
            <person name="Goeker M."/>
        </authorList>
    </citation>
    <scope>NUCLEOTIDE SEQUENCE [LARGE SCALE GENOMIC DNA]</scope>
    <source>
        <strain evidence="2 3">YC6886</strain>
    </source>
</reference>
<sequence>MKITPSNARKVAAIAAVVYWAIIVIGISSDIRSGEWLQKGGIWPLLWLGSATCGMAFWVALTPSVIRGFKVEKRPIGLHKWLLLIWSLSPNPVVVASFSLWLVAIVQRLTGD</sequence>
<feature type="transmembrane region" description="Helical" evidence="1">
    <location>
        <begin position="81"/>
        <end position="106"/>
    </location>
</feature>
<feature type="transmembrane region" description="Helical" evidence="1">
    <location>
        <begin position="41"/>
        <end position="61"/>
    </location>
</feature>
<dbReference type="Proteomes" id="UP000557717">
    <property type="component" value="Unassembled WGS sequence"/>
</dbReference>
<accession>A0A840V7D9</accession>
<evidence type="ECO:0000256" key="1">
    <source>
        <dbReference type="SAM" id="Phobius"/>
    </source>
</evidence>
<evidence type="ECO:0000313" key="3">
    <source>
        <dbReference type="Proteomes" id="UP000557717"/>
    </source>
</evidence>
<gene>
    <name evidence="2" type="ORF">HNR46_004205</name>
</gene>
<evidence type="ECO:0000313" key="2">
    <source>
        <dbReference type="EMBL" id="MBB5353935.1"/>
    </source>
</evidence>
<name>A0A840V7D9_9BACT</name>
<keyword evidence="1" id="KW-0472">Membrane</keyword>
<feature type="transmembrane region" description="Helical" evidence="1">
    <location>
        <begin position="12"/>
        <end position="29"/>
    </location>
</feature>